<evidence type="ECO:0000313" key="2">
    <source>
        <dbReference type="Proteomes" id="UP000253891"/>
    </source>
</evidence>
<evidence type="ECO:0000313" key="1">
    <source>
        <dbReference type="EMBL" id="GAO99824.1"/>
    </source>
</evidence>
<dbReference type="STRING" id="157463.GCA_001047075_00735"/>
<dbReference type="AlphaFoldDB" id="A0A0K8MIV8"/>
<dbReference type="Proteomes" id="UP000253891">
    <property type="component" value="Unassembled WGS sequence"/>
</dbReference>
<protein>
    <submittedName>
        <fullName evidence="1">Phage uncharacterized protein, XkdX family</fullName>
    </submittedName>
</protein>
<sequence length="42" mass="4925">MFDILKSWYEMGLQTNDSLKDWVIVQAITADQFQQITGVVYQ</sequence>
<organism evidence="1 2">
    <name type="scientific">Fructobacillus ficulneus</name>
    <dbReference type="NCBI Taxonomy" id="157463"/>
    <lineage>
        <taxon>Bacteria</taxon>
        <taxon>Bacillati</taxon>
        <taxon>Bacillota</taxon>
        <taxon>Bacilli</taxon>
        <taxon>Lactobacillales</taxon>
        <taxon>Lactobacillaceae</taxon>
        <taxon>Fructobacillus</taxon>
    </lineage>
</organism>
<gene>
    <name evidence="1" type="ORF">FFIC_240990</name>
</gene>
<name>A0A0K8MIV8_9LACO</name>
<dbReference type="RefSeq" id="WP_083989267.1">
    <property type="nucleotide sequence ID" value="NZ_DF968001.1"/>
</dbReference>
<accession>A0A0K8MIV8</accession>
<dbReference type="OrthoDB" id="2328030at2"/>
<reference evidence="1 2" key="1">
    <citation type="journal article" date="2015" name="BMC Genomics">
        <title>Comparative genomics of Fructobacillus spp. and Leuconostoc spp. reveals niche-specific evolution of Fructobacillus spp.</title>
        <authorList>
            <person name="Endo A."/>
            <person name="Tanizawa Y."/>
            <person name="Tanaka N."/>
            <person name="Maeno S."/>
            <person name="Kumar H."/>
            <person name="Shiwa Y."/>
            <person name="Okada S."/>
            <person name="Yoshikawa H."/>
            <person name="Dicks L."/>
            <person name="Nakagawa J."/>
            <person name="Arita M."/>
        </authorList>
    </citation>
    <scope>NUCLEOTIDE SEQUENCE [LARGE SCALE GENOMIC DNA]</scope>
    <source>
        <strain evidence="1 2">JCM 12225</strain>
    </source>
</reference>
<dbReference type="EMBL" id="DF968001">
    <property type="protein sequence ID" value="GAO99824.1"/>
    <property type="molecule type" value="Genomic_DNA"/>
</dbReference>
<proteinExistence type="predicted"/>
<dbReference type="Pfam" id="PF09693">
    <property type="entry name" value="Phage_XkdX"/>
    <property type="match status" value="1"/>
</dbReference>
<dbReference type="InterPro" id="IPR010022">
    <property type="entry name" value="XkdX"/>
</dbReference>
<keyword evidence="2" id="KW-1185">Reference proteome</keyword>